<dbReference type="SFLD" id="SFLDG01129">
    <property type="entry name" value="C1.5:_HAD__Beta-PGM__Phosphata"/>
    <property type="match status" value="1"/>
</dbReference>
<comment type="caution">
    <text evidence="5">The sequence shown here is derived from an EMBL/GenBank/DDBJ whole genome shotgun (WGS) entry which is preliminary data.</text>
</comment>
<evidence type="ECO:0000313" key="6">
    <source>
        <dbReference type="Proteomes" id="UP000324376"/>
    </source>
</evidence>
<keyword evidence="2" id="KW-0479">Metal-binding</keyword>
<dbReference type="InterPro" id="IPR036412">
    <property type="entry name" value="HAD-like_sf"/>
</dbReference>
<name>A0A5S5BZ40_9FLAO</name>
<comment type="cofactor">
    <cofactor evidence="1">
        <name>Mg(2+)</name>
        <dbReference type="ChEBI" id="CHEBI:18420"/>
    </cofactor>
</comment>
<protein>
    <submittedName>
        <fullName evidence="5">Putative hydrolase of the HAD superfamily</fullName>
    </submittedName>
</protein>
<dbReference type="InterPro" id="IPR041492">
    <property type="entry name" value="HAD_2"/>
</dbReference>
<dbReference type="GO" id="GO:0016791">
    <property type="term" value="F:phosphatase activity"/>
    <property type="evidence" value="ECO:0007669"/>
    <property type="project" value="TreeGrafter"/>
</dbReference>
<dbReference type="SFLD" id="SFLDS00003">
    <property type="entry name" value="Haloacid_Dehalogenase"/>
    <property type="match status" value="1"/>
</dbReference>
<dbReference type="PANTHER" id="PTHR46470">
    <property type="entry name" value="N-ACYLNEURAMINATE-9-PHOSPHATASE"/>
    <property type="match status" value="1"/>
</dbReference>
<dbReference type="SUPFAM" id="SSF56784">
    <property type="entry name" value="HAD-like"/>
    <property type="match status" value="1"/>
</dbReference>
<dbReference type="AlphaFoldDB" id="A0A5S5BZ40"/>
<dbReference type="PANTHER" id="PTHR46470:SF2">
    <property type="entry name" value="GLYCERALDEHYDE 3-PHOSPHATE PHOSPHATASE"/>
    <property type="match status" value="1"/>
</dbReference>
<gene>
    <name evidence="5" type="ORF">BD809_107199</name>
</gene>
<dbReference type="InterPro" id="IPR023214">
    <property type="entry name" value="HAD_sf"/>
</dbReference>
<evidence type="ECO:0000256" key="3">
    <source>
        <dbReference type="ARBA" id="ARBA00022801"/>
    </source>
</evidence>
<dbReference type="GO" id="GO:0044281">
    <property type="term" value="P:small molecule metabolic process"/>
    <property type="evidence" value="ECO:0007669"/>
    <property type="project" value="UniProtKB-ARBA"/>
</dbReference>
<organism evidence="5 6">
    <name type="scientific">Aquimarina intermedia</name>
    <dbReference type="NCBI Taxonomy" id="350814"/>
    <lineage>
        <taxon>Bacteria</taxon>
        <taxon>Pseudomonadati</taxon>
        <taxon>Bacteroidota</taxon>
        <taxon>Flavobacteriia</taxon>
        <taxon>Flavobacteriales</taxon>
        <taxon>Flavobacteriaceae</taxon>
        <taxon>Aquimarina</taxon>
    </lineage>
</organism>
<dbReference type="GO" id="GO:0046872">
    <property type="term" value="F:metal ion binding"/>
    <property type="evidence" value="ECO:0007669"/>
    <property type="project" value="UniProtKB-KW"/>
</dbReference>
<proteinExistence type="predicted"/>
<dbReference type="Gene3D" id="1.10.150.520">
    <property type="match status" value="1"/>
</dbReference>
<dbReference type="Proteomes" id="UP000324376">
    <property type="component" value="Unassembled WGS sequence"/>
</dbReference>
<dbReference type="NCBIfam" id="TIGR01549">
    <property type="entry name" value="HAD-SF-IA-v1"/>
    <property type="match status" value="1"/>
</dbReference>
<keyword evidence="3 5" id="KW-0378">Hydrolase</keyword>
<evidence type="ECO:0000256" key="2">
    <source>
        <dbReference type="ARBA" id="ARBA00022723"/>
    </source>
</evidence>
<accession>A0A5S5BZ40</accession>
<evidence type="ECO:0000313" key="5">
    <source>
        <dbReference type="EMBL" id="TYP72314.1"/>
    </source>
</evidence>
<evidence type="ECO:0000256" key="4">
    <source>
        <dbReference type="ARBA" id="ARBA00022842"/>
    </source>
</evidence>
<evidence type="ECO:0000256" key="1">
    <source>
        <dbReference type="ARBA" id="ARBA00001946"/>
    </source>
</evidence>
<keyword evidence="6" id="KW-1185">Reference proteome</keyword>
<dbReference type="OrthoDB" id="9809962at2"/>
<reference evidence="5 6" key="1">
    <citation type="submission" date="2019-07" db="EMBL/GenBank/DDBJ databases">
        <title>Genomic Encyclopedia of Archaeal and Bacterial Type Strains, Phase II (KMG-II): from individual species to whole genera.</title>
        <authorList>
            <person name="Goeker M."/>
        </authorList>
    </citation>
    <scope>NUCLEOTIDE SEQUENCE [LARGE SCALE GENOMIC DNA]</scope>
    <source>
        <strain evidence="5 6">DSM 17527</strain>
    </source>
</reference>
<dbReference type="InterPro" id="IPR006439">
    <property type="entry name" value="HAD-SF_hydro_IA"/>
</dbReference>
<dbReference type="Pfam" id="PF13419">
    <property type="entry name" value="HAD_2"/>
    <property type="match status" value="1"/>
</dbReference>
<dbReference type="InterPro" id="IPR051400">
    <property type="entry name" value="HAD-like_hydrolase"/>
</dbReference>
<dbReference type="EMBL" id="VNHU01000007">
    <property type="protein sequence ID" value="TYP72314.1"/>
    <property type="molecule type" value="Genomic_DNA"/>
</dbReference>
<sequence length="220" mass="25411">MIKKIIIFDLDDTLYKEINYLRSAYQEISRKIASEVKVDSEIIYSDMLLMYFDKRNVFASILKKYSINGFSPADLLNIYRGHYPDIKLSPSIKNVLDNLKNSDVELGLITDGRSIQQRNKIKSLGLDLIFKYIIISEEFGTEKPAINNYKFFENLFGKGVYYYVGDNIKKDFVSPNALGWKTICLLDDGNNIHAQDFSISKEYQPKFVIKKISEIQGIID</sequence>
<keyword evidence="4" id="KW-0460">Magnesium</keyword>
<dbReference type="Gene3D" id="3.40.50.1000">
    <property type="entry name" value="HAD superfamily/HAD-like"/>
    <property type="match status" value="1"/>
</dbReference>